<evidence type="ECO:0000256" key="3">
    <source>
        <dbReference type="ARBA" id="ARBA00022692"/>
    </source>
</evidence>
<evidence type="ECO:0000256" key="6">
    <source>
        <dbReference type="ARBA" id="ARBA00023136"/>
    </source>
</evidence>
<keyword evidence="9" id="KW-0175">Coiled coil</keyword>
<evidence type="ECO:0000256" key="5">
    <source>
        <dbReference type="ARBA" id="ARBA00023053"/>
    </source>
</evidence>
<evidence type="ECO:0000256" key="8">
    <source>
        <dbReference type="ARBA" id="ARBA00038187"/>
    </source>
</evidence>
<dbReference type="GeneID" id="19016610"/>
<evidence type="ECO:0000313" key="13">
    <source>
        <dbReference type="EMBL" id="CCO15580.1"/>
    </source>
</evidence>
<dbReference type="OrthoDB" id="407410at2759"/>
<feature type="region of interest" description="Disordered" evidence="10">
    <location>
        <begin position="178"/>
        <end position="224"/>
    </location>
</feature>
<evidence type="ECO:0000256" key="10">
    <source>
        <dbReference type="SAM" id="MobiDB-lite"/>
    </source>
</evidence>
<comment type="subcellular location">
    <subcellularLocation>
        <location evidence="1">Membrane</location>
        <topology evidence="1">Multi-pass membrane protein</topology>
    </subcellularLocation>
</comment>
<feature type="transmembrane region" description="Helical" evidence="11">
    <location>
        <begin position="921"/>
        <end position="942"/>
    </location>
</feature>
<feature type="region of interest" description="Disordered" evidence="10">
    <location>
        <begin position="56"/>
        <end position="76"/>
    </location>
</feature>
<keyword evidence="2" id="KW-0813">Transport</keyword>
<feature type="transmembrane region" description="Helical" evidence="11">
    <location>
        <begin position="726"/>
        <end position="745"/>
    </location>
</feature>
<feature type="region of interest" description="Disordered" evidence="10">
    <location>
        <begin position="636"/>
        <end position="691"/>
    </location>
</feature>
<evidence type="ECO:0000259" key="12">
    <source>
        <dbReference type="Pfam" id="PF01699"/>
    </source>
</evidence>
<feature type="transmembrane region" description="Helical" evidence="11">
    <location>
        <begin position="882"/>
        <end position="909"/>
    </location>
</feature>
<feature type="compositionally biased region" description="Basic and acidic residues" evidence="10">
    <location>
        <begin position="677"/>
        <end position="687"/>
    </location>
</feature>
<evidence type="ECO:0000256" key="4">
    <source>
        <dbReference type="ARBA" id="ARBA00022989"/>
    </source>
</evidence>
<dbReference type="KEGG" id="bpg:Bathy03g00720"/>
<keyword evidence="3 11" id="KW-0812">Transmembrane</keyword>
<evidence type="ECO:0000256" key="1">
    <source>
        <dbReference type="ARBA" id="ARBA00004141"/>
    </source>
</evidence>
<protein>
    <submittedName>
        <fullName evidence="13">Sodium/calcium exchanger protein</fullName>
    </submittedName>
</protein>
<dbReference type="InterPro" id="IPR051359">
    <property type="entry name" value="CaCA_antiporter"/>
</dbReference>
<dbReference type="EMBL" id="FO082276">
    <property type="protein sequence ID" value="CCO15580.1"/>
    <property type="molecule type" value="Genomic_DNA"/>
</dbReference>
<dbReference type="Gene3D" id="1.20.1420.30">
    <property type="entry name" value="NCX, central ion-binding region"/>
    <property type="match status" value="2"/>
</dbReference>
<feature type="coiled-coil region" evidence="9">
    <location>
        <begin position="321"/>
        <end position="348"/>
    </location>
</feature>
<comment type="similarity">
    <text evidence="8">Belongs to the Ca(2+):cation antiporter (CaCA) (TC 2.A.19) family. Cation/calcium exchanger (CCX) subfamily.</text>
</comment>
<reference evidence="13 14" key="1">
    <citation type="submission" date="2011-10" db="EMBL/GenBank/DDBJ databases">
        <authorList>
            <person name="Genoscope - CEA"/>
        </authorList>
    </citation>
    <scope>NUCLEOTIDE SEQUENCE [LARGE SCALE GENOMIC DNA]</scope>
    <source>
        <strain evidence="13 14">RCC 1105</strain>
    </source>
</reference>
<dbReference type="eggNOG" id="KOG2399">
    <property type="taxonomic scope" value="Eukaryota"/>
</dbReference>
<dbReference type="GO" id="GO:0016020">
    <property type="term" value="C:membrane"/>
    <property type="evidence" value="ECO:0007669"/>
    <property type="project" value="UniProtKB-SubCell"/>
</dbReference>
<dbReference type="PANTHER" id="PTHR12266">
    <property type="entry name" value="NA+/CA2+ K+ INDEPENDENT EXCHANGER"/>
    <property type="match status" value="1"/>
</dbReference>
<keyword evidence="7" id="KW-0739">Sodium transport</keyword>
<feature type="transmembrane region" description="Helical" evidence="11">
    <location>
        <begin position="757"/>
        <end position="774"/>
    </location>
</feature>
<feature type="transmembrane region" description="Helical" evidence="11">
    <location>
        <begin position="508"/>
        <end position="529"/>
    </location>
</feature>
<gene>
    <name evidence="13" type="ORF">Bathy03g00720</name>
</gene>
<sequence>MKKSPFSKSFSSSGGGFGVFVPPLLLLLFLSLLVLGGDGGGFSPIKVAAAATKTSSSSSSSSAFGGGFDGKSSRFEGRGRRRSRFLLQEEDQEQAEEVEKKLRNLIPVEGTTETEEEDAGGEVAAATATTNTKHSLLHSEVVRAHTPTAQTKDETVVEEVIAKQSEDNTDAEASEAIVAADVSEEAPATKEEVTSDDESAEDIAEEEKEKADSEYASENAEELAVETAAANAIADAVIAESDEENAAEKDGETVDEKITKSAAKKAAKFFANVKTRAKERFEKRAQEELAFYADYEDYEDDYGAAPDALTGDGFDSPADLVASGEETIEEAKEDIKDIEAEKAAIAQEKGMQMALEEIQATDLAEPTADVADPITGISPQGEQLEEQMATANGEPKPVANTPMYSLESGYDVRSALRGARSKAKKCEPKKRLTREAQCKHVRNTRACGGNLYPYLKFAYCTNAGIVIPTVIYAFGLGVSLYALALVADAFFCPALETVATILKISPEVAGATLLALGNGAPDVFAQVAAVTSGTMPDVDMAVSTALGSGLFITTVILGVVILMDRTKNASDGSLTGVLVSAAPYNRDVYAYLIGILTVFAIMIKGVIALWHTTLLASAYAAYIVLAVFKDEGIDDDDDDEDSAPVFTLDGDEENSNKKKKSRTREVPLFDLASQKGGPDDNKGADLPRRKKPKMLRLGPADGLLEGAFAWAMSEAQWDDMTPSQKALAPITTPIFLVMSLTMPVIREGRLGKGYTTALAFFAPLFFLAAPGSATAMFRDNFPGSPYFWILCISAGCSVVTGIKLQLEKEGPKAASEPIAMLAFINSIVWMHLAAEHLVLIIDALAKIAGISEEFLGATVLAWANCVGDLVSNMAVAKAGQAAMAVTACFAGPVFNLLVGLAASLVYVNIVLGDVQVQVGNSVLVLLVGSIASLLLVLSLTVRKSDYEYALHAKLGWSLIGFYVLFSVFFCLVELGKVFGSREVIPGGTITAGR</sequence>
<keyword evidence="4 11" id="KW-1133">Transmembrane helix</keyword>
<feature type="transmembrane region" description="Helical" evidence="11">
    <location>
        <begin position="818"/>
        <end position="834"/>
    </location>
</feature>
<dbReference type="GO" id="GO:0006814">
    <property type="term" value="P:sodium ion transport"/>
    <property type="evidence" value="ECO:0007669"/>
    <property type="project" value="UniProtKB-KW"/>
</dbReference>
<keyword evidence="14" id="KW-1185">Reference proteome</keyword>
<dbReference type="Proteomes" id="UP000198341">
    <property type="component" value="Chromosome 3"/>
</dbReference>
<keyword evidence="5" id="KW-0915">Sodium</keyword>
<name>K8ET20_9CHLO</name>
<feature type="transmembrane region" description="Helical" evidence="11">
    <location>
        <begin position="541"/>
        <end position="563"/>
    </location>
</feature>
<organism evidence="13 14">
    <name type="scientific">Bathycoccus prasinos</name>
    <dbReference type="NCBI Taxonomy" id="41875"/>
    <lineage>
        <taxon>Eukaryota</taxon>
        <taxon>Viridiplantae</taxon>
        <taxon>Chlorophyta</taxon>
        <taxon>Mamiellophyceae</taxon>
        <taxon>Mamiellales</taxon>
        <taxon>Bathycoccaceae</taxon>
        <taxon>Bathycoccus</taxon>
    </lineage>
</organism>
<feature type="compositionally biased region" description="Acidic residues" evidence="10">
    <location>
        <begin position="194"/>
        <end position="206"/>
    </location>
</feature>
<accession>K8ET20</accession>
<feature type="transmembrane region" description="Helical" evidence="11">
    <location>
        <begin position="588"/>
        <end position="610"/>
    </location>
</feature>
<evidence type="ECO:0000256" key="11">
    <source>
        <dbReference type="SAM" id="Phobius"/>
    </source>
</evidence>
<evidence type="ECO:0000256" key="9">
    <source>
        <dbReference type="SAM" id="Coils"/>
    </source>
</evidence>
<dbReference type="PANTHER" id="PTHR12266:SF0">
    <property type="entry name" value="MITOCHONDRIAL SODIUM_CALCIUM EXCHANGER PROTEIN"/>
    <property type="match status" value="1"/>
</dbReference>
<evidence type="ECO:0000256" key="2">
    <source>
        <dbReference type="ARBA" id="ARBA00022448"/>
    </source>
</evidence>
<proteinExistence type="inferred from homology"/>
<evidence type="ECO:0000256" key="7">
    <source>
        <dbReference type="ARBA" id="ARBA00023201"/>
    </source>
</evidence>
<evidence type="ECO:0000313" key="14">
    <source>
        <dbReference type="Proteomes" id="UP000198341"/>
    </source>
</evidence>
<dbReference type="AlphaFoldDB" id="K8ET20"/>
<feature type="region of interest" description="Disordered" evidence="10">
    <location>
        <begin position="101"/>
        <end position="122"/>
    </location>
</feature>
<keyword evidence="6 11" id="KW-0472">Membrane</keyword>
<dbReference type="InterPro" id="IPR004837">
    <property type="entry name" value="NaCa_Exmemb"/>
</dbReference>
<dbReference type="Pfam" id="PF01699">
    <property type="entry name" value="Na_Ca_ex"/>
    <property type="match status" value="2"/>
</dbReference>
<dbReference type="InterPro" id="IPR044880">
    <property type="entry name" value="NCX_ion-bd_dom_sf"/>
</dbReference>
<feature type="transmembrane region" description="Helical" evidence="11">
    <location>
        <begin position="465"/>
        <end position="487"/>
    </location>
</feature>
<feature type="transmembrane region" description="Helical" evidence="11">
    <location>
        <begin position="854"/>
        <end position="875"/>
    </location>
</feature>
<keyword evidence="7" id="KW-0406">Ion transport</keyword>
<feature type="domain" description="Sodium/calcium exchanger membrane region" evidence="12">
    <location>
        <begin position="475"/>
        <end position="627"/>
    </location>
</feature>
<feature type="transmembrane region" description="Helical" evidence="11">
    <location>
        <begin position="954"/>
        <end position="974"/>
    </location>
</feature>
<dbReference type="RefSeq" id="XP_007514143.1">
    <property type="nucleotide sequence ID" value="XM_007514081.1"/>
</dbReference>
<dbReference type="GO" id="GO:0008324">
    <property type="term" value="F:monoatomic cation transmembrane transporter activity"/>
    <property type="evidence" value="ECO:0007669"/>
    <property type="project" value="TreeGrafter"/>
</dbReference>
<feature type="domain" description="Sodium/calcium exchanger membrane region" evidence="12">
    <location>
        <begin position="819"/>
        <end position="970"/>
    </location>
</feature>